<evidence type="ECO:0000256" key="1">
    <source>
        <dbReference type="SAM" id="MobiDB-lite"/>
    </source>
</evidence>
<sequence length="472" mass="53022">MFKVTCALSHFTTDVEMSNLVDDLGGKTFRVIMLNKNSPPESQPSSLEDALYEQGHDDDSVEQRIDEGGCVKQEDDEDHTIEQGNCNDTNKPSLDELHEIPDSREMRSHLSSLVRDFIEKKSTDLNIDKGNLLSVEYGRTQGAQTVKIMKRLMSLSDSVCQVRIKDSAVGTGFILFSSFVLTNFHVIKDVFNYNNYQLMETVSVHFSFESLDQAAEGHQVKEVVAAEYYTDVSGQKCDWALLALNSDQEFPSGLLEHFGFLPQSTSICIIGHPYGGVKKIDQSWIIPSKSHSQVIEKHYNENRTYSGTGEVIEFVASSFAEGIAKELYNSRDLTYDTCFFFGSSGSPVFDSHGNVVAMHSGGFVYESPSGGKQSVIEYGHPLSSILENLIIQLVIRRRLEVLKKYLLSFYKRHEAILHNVKKLIASHNLTVFQCTLNDEKVLNDDTLRLFFEFVCAPDTPVSMDIGCTHRNI</sequence>
<dbReference type="GO" id="GO:0000785">
    <property type="term" value="C:chromatin"/>
    <property type="evidence" value="ECO:0007669"/>
    <property type="project" value="TreeGrafter"/>
</dbReference>
<reference evidence="3" key="1">
    <citation type="submission" date="2024-04" db="EMBL/GenBank/DDBJ databases">
        <title>Salinicola lusitanus LLJ914,a marine bacterium isolated from the Okinawa Trough.</title>
        <authorList>
            <person name="Li J."/>
        </authorList>
    </citation>
    <scope>NUCLEOTIDE SEQUENCE [LARGE SCALE GENOMIC DNA]</scope>
</reference>
<dbReference type="AlphaFoldDB" id="A0AAW0PTK5"/>
<dbReference type="EMBL" id="JBBPFD010000005">
    <property type="protein sequence ID" value="KAK7925784.1"/>
    <property type="molecule type" value="Genomic_DNA"/>
</dbReference>
<dbReference type="Proteomes" id="UP001460270">
    <property type="component" value="Unassembled WGS sequence"/>
</dbReference>
<dbReference type="Pfam" id="PF13365">
    <property type="entry name" value="Trypsin_2"/>
    <property type="match status" value="1"/>
</dbReference>
<evidence type="ECO:0000313" key="2">
    <source>
        <dbReference type="EMBL" id="KAK7925784.1"/>
    </source>
</evidence>
<dbReference type="InterPro" id="IPR043504">
    <property type="entry name" value="Peptidase_S1_PA_chymotrypsin"/>
</dbReference>
<comment type="caution">
    <text evidence="2">The sequence shown here is derived from an EMBL/GenBank/DDBJ whole genome shotgun (WGS) entry which is preliminary data.</text>
</comment>
<protein>
    <recommendedName>
        <fullName evidence="4">Protein FAM111A</fullName>
    </recommendedName>
</protein>
<gene>
    <name evidence="2" type="ORF">WMY93_008094</name>
</gene>
<dbReference type="Gene3D" id="2.40.10.10">
    <property type="entry name" value="Trypsin-like serine proteases"/>
    <property type="match status" value="2"/>
</dbReference>
<evidence type="ECO:0000313" key="3">
    <source>
        <dbReference type="Proteomes" id="UP001460270"/>
    </source>
</evidence>
<dbReference type="GO" id="GO:0006260">
    <property type="term" value="P:DNA replication"/>
    <property type="evidence" value="ECO:0007669"/>
    <property type="project" value="TreeGrafter"/>
</dbReference>
<feature type="compositionally biased region" description="Polar residues" evidence="1">
    <location>
        <begin position="36"/>
        <end position="46"/>
    </location>
</feature>
<feature type="region of interest" description="Disordered" evidence="1">
    <location>
        <begin position="36"/>
        <end position="60"/>
    </location>
</feature>
<organism evidence="2 3">
    <name type="scientific">Mugilogobius chulae</name>
    <name type="common">yellowstripe goby</name>
    <dbReference type="NCBI Taxonomy" id="88201"/>
    <lineage>
        <taxon>Eukaryota</taxon>
        <taxon>Metazoa</taxon>
        <taxon>Chordata</taxon>
        <taxon>Craniata</taxon>
        <taxon>Vertebrata</taxon>
        <taxon>Euteleostomi</taxon>
        <taxon>Actinopterygii</taxon>
        <taxon>Neopterygii</taxon>
        <taxon>Teleostei</taxon>
        <taxon>Neoteleostei</taxon>
        <taxon>Acanthomorphata</taxon>
        <taxon>Gobiaria</taxon>
        <taxon>Gobiiformes</taxon>
        <taxon>Gobioidei</taxon>
        <taxon>Gobiidae</taxon>
        <taxon>Gobionellinae</taxon>
        <taxon>Mugilogobius</taxon>
    </lineage>
</organism>
<dbReference type="PANTHER" id="PTHR14389:SF3">
    <property type="entry name" value="PROTEIN FAM111A-LIKE"/>
    <property type="match status" value="1"/>
</dbReference>
<keyword evidence="3" id="KW-1185">Reference proteome</keyword>
<accession>A0AAW0PTK5</accession>
<evidence type="ECO:0008006" key="4">
    <source>
        <dbReference type="Google" id="ProtNLM"/>
    </source>
</evidence>
<dbReference type="GO" id="GO:0005634">
    <property type="term" value="C:nucleus"/>
    <property type="evidence" value="ECO:0007669"/>
    <property type="project" value="TreeGrafter"/>
</dbReference>
<dbReference type="PANTHER" id="PTHR14389">
    <property type="entry name" value="SI:CH1073-475A24.1"/>
    <property type="match status" value="1"/>
</dbReference>
<dbReference type="SUPFAM" id="SSF50494">
    <property type="entry name" value="Trypsin-like serine proteases"/>
    <property type="match status" value="1"/>
</dbReference>
<dbReference type="InterPro" id="IPR009003">
    <property type="entry name" value="Peptidase_S1_PA"/>
</dbReference>
<proteinExistence type="predicted"/>
<name>A0AAW0PTK5_9GOBI</name>